<proteinExistence type="inferred from homology"/>
<comment type="caution">
    <text evidence="7">The sequence shown here is derived from an EMBL/GenBank/DDBJ whole genome shotgun (WGS) entry which is preliminary data.</text>
</comment>
<dbReference type="AlphaFoldDB" id="A0A9D2QM29"/>
<keyword evidence="4 5" id="KW-0732">Signal</keyword>
<dbReference type="SUPFAM" id="SSF53850">
    <property type="entry name" value="Periplasmic binding protein-like II"/>
    <property type="match status" value="1"/>
</dbReference>
<name>A0A9D2QM29_9FIRM</name>
<dbReference type="InterPro" id="IPR030678">
    <property type="entry name" value="Peptide/Ni-bd"/>
</dbReference>
<organism evidence="7 8">
    <name type="scientific">Candidatus Eisenbergiella intestinigallinarum</name>
    <dbReference type="NCBI Taxonomy" id="2838549"/>
    <lineage>
        <taxon>Bacteria</taxon>
        <taxon>Bacillati</taxon>
        <taxon>Bacillota</taxon>
        <taxon>Clostridia</taxon>
        <taxon>Lachnospirales</taxon>
        <taxon>Lachnospiraceae</taxon>
        <taxon>Eisenbergiella</taxon>
    </lineage>
</organism>
<dbReference type="Pfam" id="PF00496">
    <property type="entry name" value="SBP_bac_5"/>
    <property type="match status" value="1"/>
</dbReference>
<reference evidence="7" key="2">
    <citation type="submission" date="2021-04" db="EMBL/GenBank/DDBJ databases">
        <authorList>
            <person name="Gilroy R."/>
        </authorList>
    </citation>
    <scope>NUCLEOTIDE SEQUENCE</scope>
    <source>
        <strain evidence="7">ChiBcec1-1630</strain>
    </source>
</reference>
<protein>
    <submittedName>
        <fullName evidence="7">ABC transporter substrate-binding protein</fullName>
    </submittedName>
</protein>
<keyword evidence="3" id="KW-0813">Transport</keyword>
<gene>
    <name evidence="7" type="ORF">H9926_08490</name>
</gene>
<feature type="chain" id="PRO_5039094201" evidence="5">
    <location>
        <begin position="27"/>
        <end position="505"/>
    </location>
</feature>
<evidence type="ECO:0000256" key="5">
    <source>
        <dbReference type="SAM" id="SignalP"/>
    </source>
</evidence>
<dbReference type="InterPro" id="IPR023765">
    <property type="entry name" value="SBP_5_CS"/>
</dbReference>
<dbReference type="Proteomes" id="UP000823922">
    <property type="component" value="Unassembled WGS sequence"/>
</dbReference>
<dbReference type="PANTHER" id="PTHR30290">
    <property type="entry name" value="PERIPLASMIC BINDING COMPONENT OF ABC TRANSPORTER"/>
    <property type="match status" value="1"/>
</dbReference>
<dbReference type="InterPro" id="IPR000914">
    <property type="entry name" value="SBP_5_dom"/>
</dbReference>
<accession>A0A9D2QM29</accession>
<dbReference type="PANTHER" id="PTHR30290:SF9">
    <property type="entry name" value="OLIGOPEPTIDE-BINDING PROTEIN APPA"/>
    <property type="match status" value="1"/>
</dbReference>
<dbReference type="GO" id="GO:0042597">
    <property type="term" value="C:periplasmic space"/>
    <property type="evidence" value="ECO:0007669"/>
    <property type="project" value="UniProtKB-ARBA"/>
</dbReference>
<dbReference type="Gene3D" id="3.10.105.10">
    <property type="entry name" value="Dipeptide-binding Protein, Domain 3"/>
    <property type="match status" value="1"/>
</dbReference>
<dbReference type="GO" id="GO:0043190">
    <property type="term" value="C:ATP-binding cassette (ABC) transporter complex"/>
    <property type="evidence" value="ECO:0007669"/>
    <property type="project" value="InterPro"/>
</dbReference>
<feature type="signal peptide" evidence="5">
    <location>
        <begin position="1"/>
        <end position="26"/>
    </location>
</feature>
<evidence type="ECO:0000313" key="7">
    <source>
        <dbReference type="EMBL" id="HJC88037.1"/>
    </source>
</evidence>
<evidence type="ECO:0000256" key="3">
    <source>
        <dbReference type="ARBA" id="ARBA00022448"/>
    </source>
</evidence>
<evidence type="ECO:0000256" key="1">
    <source>
        <dbReference type="ARBA" id="ARBA00004193"/>
    </source>
</evidence>
<dbReference type="EMBL" id="DWVS01000208">
    <property type="protein sequence ID" value="HJC88037.1"/>
    <property type="molecule type" value="Genomic_DNA"/>
</dbReference>
<dbReference type="PROSITE" id="PS01040">
    <property type="entry name" value="SBP_BACTERIAL_5"/>
    <property type="match status" value="1"/>
</dbReference>
<sequence length="505" mass="55535">MKTKAVKRILLTLVCGALTIALGACSGDKAGESSSQITIGIPQDIEDSLDPHKAVAAGTKEVLFNLYEGLVKPDSSGELQPAIASDYSISEDATTYTFTLREGVKFHDGSMVTAEDVKYSIDRCADTTNGEPLVEAYSNIKSVNIVDEKTVEVVLNTADSDFLANMTTAIIPASNENPDTNPIGTGPYRYVSRSPQENFVVEKFDEYWGTPANIENVTFRVCANADSIVMNLQGGSIDMFARLTTTQASQLGDQFDVLEGTMNLVQALYLNNAVEPFNDERVRQALCYAVDPQGIMDLISDGKGTEIGSSMFPAFEKYYMPELNDVYNQDFDKAKELLAEAGYPDGFSFTITVPSNYQQHIDTAQVLVEQLKNIGVTAEIELVEWETWVSEAYTNRNFEATVVGVDASSLTASALLSRFVSDAPNNFINFSNADYDAAYARAEAAVDDEEKTEAYKECERLLAEHAANVYIQDLPCLVALNKKYAGYEFYPLYVQDISKLYIVEE</sequence>
<evidence type="ECO:0000256" key="4">
    <source>
        <dbReference type="ARBA" id="ARBA00022729"/>
    </source>
</evidence>
<dbReference type="GO" id="GO:1904680">
    <property type="term" value="F:peptide transmembrane transporter activity"/>
    <property type="evidence" value="ECO:0007669"/>
    <property type="project" value="TreeGrafter"/>
</dbReference>
<dbReference type="PIRSF" id="PIRSF002741">
    <property type="entry name" value="MppA"/>
    <property type="match status" value="1"/>
</dbReference>
<evidence type="ECO:0000313" key="8">
    <source>
        <dbReference type="Proteomes" id="UP000823922"/>
    </source>
</evidence>
<dbReference type="GO" id="GO:0015833">
    <property type="term" value="P:peptide transport"/>
    <property type="evidence" value="ECO:0007669"/>
    <property type="project" value="TreeGrafter"/>
</dbReference>
<comment type="subcellular location">
    <subcellularLocation>
        <location evidence="1">Cell membrane</location>
        <topology evidence="1">Lipid-anchor</topology>
    </subcellularLocation>
</comment>
<evidence type="ECO:0000259" key="6">
    <source>
        <dbReference type="Pfam" id="PF00496"/>
    </source>
</evidence>
<reference evidence="7" key="1">
    <citation type="journal article" date="2021" name="PeerJ">
        <title>Extensive microbial diversity within the chicken gut microbiome revealed by metagenomics and culture.</title>
        <authorList>
            <person name="Gilroy R."/>
            <person name="Ravi A."/>
            <person name="Getino M."/>
            <person name="Pursley I."/>
            <person name="Horton D.L."/>
            <person name="Alikhan N.F."/>
            <person name="Baker D."/>
            <person name="Gharbi K."/>
            <person name="Hall N."/>
            <person name="Watson M."/>
            <person name="Adriaenssens E.M."/>
            <person name="Foster-Nyarko E."/>
            <person name="Jarju S."/>
            <person name="Secka A."/>
            <person name="Antonio M."/>
            <person name="Oren A."/>
            <person name="Chaudhuri R.R."/>
            <person name="La Ragione R."/>
            <person name="Hildebrand F."/>
            <person name="Pallen M.J."/>
        </authorList>
    </citation>
    <scope>NUCLEOTIDE SEQUENCE</scope>
    <source>
        <strain evidence="7">ChiBcec1-1630</strain>
    </source>
</reference>
<evidence type="ECO:0000256" key="2">
    <source>
        <dbReference type="ARBA" id="ARBA00005695"/>
    </source>
</evidence>
<feature type="domain" description="Solute-binding protein family 5" evidence="6">
    <location>
        <begin position="78"/>
        <end position="426"/>
    </location>
</feature>
<dbReference type="PROSITE" id="PS51257">
    <property type="entry name" value="PROKAR_LIPOPROTEIN"/>
    <property type="match status" value="1"/>
</dbReference>
<dbReference type="Gene3D" id="3.40.190.10">
    <property type="entry name" value="Periplasmic binding protein-like II"/>
    <property type="match status" value="1"/>
</dbReference>
<comment type="similarity">
    <text evidence="2">Belongs to the bacterial solute-binding protein 5 family.</text>
</comment>
<dbReference type="InterPro" id="IPR039424">
    <property type="entry name" value="SBP_5"/>
</dbReference>